<dbReference type="InterPro" id="IPR036396">
    <property type="entry name" value="Cyt_P450_sf"/>
</dbReference>
<evidence type="ECO:0000256" key="3">
    <source>
        <dbReference type="ARBA" id="ARBA00022617"/>
    </source>
</evidence>
<proteinExistence type="inferred from homology"/>
<keyword evidence="7 9" id="KW-0503">Monooxygenase</keyword>
<dbReference type="CDD" id="cd11078">
    <property type="entry name" value="CYP130-like"/>
    <property type="match status" value="1"/>
</dbReference>
<dbReference type="Gene3D" id="1.10.630.10">
    <property type="entry name" value="Cytochrome P450"/>
    <property type="match status" value="1"/>
</dbReference>
<keyword evidence="3 9" id="KW-0349">Heme</keyword>
<dbReference type="GO" id="GO:0020037">
    <property type="term" value="F:heme binding"/>
    <property type="evidence" value="ECO:0007669"/>
    <property type="project" value="InterPro"/>
</dbReference>
<dbReference type="HOGENOM" id="CLU_033716_0_2_5"/>
<dbReference type="SUPFAM" id="SSF48264">
    <property type="entry name" value="Cytochrome P450"/>
    <property type="match status" value="1"/>
</dbReference>
<dbReference type="STRING" id="402881.Plav_3499"/>
<keyword evidence="6 9" id="KW-0408">Iron</keyword>
<evidence type="ECO:0000256" key="8">
    <source>
        <dbReference type="ARBA" id="ARBA00043906"/>
    </source>
</evidence>
<dbReference type="SMR" id="A7HYW5"/>
<dbReference type="InterPro" id="IPR001128">
    <property type="entry name" value="Cyt_P450"/>
</dbReference>
<evidence type="ECO:0000256" key="5">
    <source>
        <dbReference type="ARBA" id="ARBA00023002"/>
    </source>
</evidence>
<dbReference type="GO" id="GO:0005506">
    <property type="term" value="F:iron ion binding"/>
    <property type="evidence" value="ECO:0007669"/>
    <property type="project" value="InterPro"/>
</dbReference>
<comment type="function">
    <text evidence="8">Cytochromes P450 are a group of heme-thiolate monooxygenases. They oxidize a variety of structurally unrelated compounds, including steroids, fatty acids, and xenobiotics.</text>
</comment>
<dbReference type="InterPro" id="IPR002397">
    <property type="entry name" value="Cyt_P450_B"/>
</dbReference>
<dbReference type="InterPro" id="IPR017972">
    <property type="entry name" value="Cyt_P450_CS"/>
</dbReference>
<dbReference type="eggNOG" id="COG2124">
    <property type="taxonomic scope" value="Bacteria"/>
</dbReference>
<dbReference type="AlphaFoldDB" id="A7HYW5"/>
<dbReference type="OrthoDB" id="9801155at2"/>
<dbReference type="PROSITE" id="PS00086">
    <property type="entry name" value="CYTOCHROME_P450"/>
    <property type="match status" value="1"/>
</dbReference>
<protein>
    <submittedName>
        <fullName evidence="10">Cytochrome P450</fullName>
    </submittedName>
</protein>
<evidence type="ECO:0000313" key="11">
    <source>
        <dbReference type="Proteomes" id="UP000006377"/>
    </source>
</evidence>
<name>A7HYW5_PARL1</name>
<dbReference type="PANTHER" id="PTHR46696">
    <property type="entry name" value="P450, PUTATIVE (EUROFUNG)-RELATED"/>
    <property type="match status" value="1"/>
</dbReference>
<sequence length="422" mass="46200">MQEIRKSDRADDLAALVAALPAGDTIASPYALYDRLRPYGPVYGYRDYPPGTVPDADEAVTAWVLLNYDHVSAAARDHRIFSSRDPLQEQSSAPTLMLVNHDNPEHDRLRSIVNLAFSRPRIEALDPWVREIVGGMVAGLGDGDTEVMEALAARIPARIMVGLLGLPEEVVDRFRHWATAFMLSADLDPAEREASNAELVRYFTETVDSLYGALEAGDPVPDGLIAALLKAEVDGEQLTLDEVIRFCITLVVAGSETTTFLLGNLLHNLAVMPDIRAQLAANRALIGPFIDESLRHSGPPQRLFRIATQDVEVGGARISKGDWVALFFAAANHDPAMFPDPEKFDISRPNLNKQLTFGVGIHHCLGSALARMEGRALIEAILDRMDDVSLGALPPVPQRASLLNHGFDSLTLRFTAREDETQ</sequence>
<dbReference type="Proteomes" id="UP000006377">
    <property type="component" value="Chromosome"/>
</dbReference>
<evidence type="ECO:0000256" key="4">
    <source>
        <dbReference type="ARBA" id="ARBA00022723"/>
    </source>
</evidence>
<dbReference type="GO" id="GO:0004497">
    <property type="term" value="F:monooxygenase activity"/>
    <property type="evidence" value="ECO:0007669"/>
    <property type="project" value="UniProtKB-KW"/>
</dbReference>
<dbReference type="KEGG" id="pla:Plav_3499"/>
<evidence type="ECO:0000256" key="2">
    <source>
        <dbReference type="ARBA" id="ARBA00010617"/>
    </source>
</evidence>
<dbReference type="PANTHER" id="PTHR46696:SF6">
    <property type="entry name" value="P450, PUTATIVE (EUROFUNG)-RELATED"/>
    <property type="match status" value="1"/>
</dbReference>
<evidence type="ECO:0000256" key="9">
    <source>
        <dbReference type="RuleBase" id="RU000461"/>
    </source>
</evidence>
<comment type="similarity">
    <text evidence="2 9">Belongs to the cytochrome P450 family.</text>
</comment>
<accession>A7HYW5</accession>
<evidence type="ECO:0000256" key="7">
    <source>
        <dbReference type="ARBA" id="ARBA00023033"/>
    </source>
</evidence>
<dbReference type="GO" id="GO:0016705">
    <property type="term" value="F:oxidoreductase activity, acting on paired donors, with incorporation or reduction of molecular oxygen"/>
    <property type="evidence" value="ECO:0007669"/>
    <property type="project" value="InterPro"/>
</dbReference>
<organism evidence="10 11">
    <name type="scientific">Parvibaculum lavamentivorans (strain DS-1 / DSM 13023 / NCIMB 13966)</name>
    <dbReference type="NCBI Taxonomy" id="402881"/>
    <lineage>
        <taxon>Bacteria</taxon>
        <taxon>Pseudomonadati</taxon>
        <taxon>Pseudomonadota</taxon>
        <taxon>Alphaproteobacteria</taxon>
        <taxon>Hyphomicrobiales</taxon>
        <taxon>Parvibaculaceae</taxon>
        <taxon>Parvibaculum</taxon>
    </lineage>
</organism>
<comment type="cofactor">
    <cofactor evidence="1">
        <name>heme</name>
        <dbReference type="ChEBI" id="CHEBI:30413"/>
    </cofactor>
</comment>
<evidence type="ECO:0000313" key="10">
    <source>
        <dbReference type="EMBL" id="ABS65098.1"/>
    </source>
</evidence>
<keyword evidence="5 9" id="KW-0560">Oxidoreductase</keyword>
<keyword evidence="11" id="KW-1185">Reference proteome</keyword>
<dbReference type="EMBL" id="CP000774">
    <property type="protein sequence ID" value="ABS65098.1"/>
    <property type="molecule type" value="Genomic_DNA"/>
</dbReference>
<reference evidence="10 11" key="1">
    <citation type="journal article" date="2011" name="Stand. Genomic Sci.">
        <title>Complete genome sequence of Parvibaculum lavamentivorans type strain (DS-1(T)).</title>
        <authorList>
            <person name="Schleheck D."/>
            <person name="Weiss M."/>
            <person name="Pitluck S."/>
            <person name="Bruce D."/>
            <person name="Land M.L."/>
            <person name="Han S."/>
            <person name="Saunders E."/>
            <person name="Tapia R."/>
            <person name="Detter C."/>
            <person name="Brettin T."/>
            <person name="Han J."/>
            <person name="Woyke T."/>
            <person name="Goodwin L."/>
            <person name="Pennacchio L."/>
            <person name="Nolan M."/>
            <person name="Cook A.M."/>
            <person name="Kjelleberg S."/>
            <person name="Thomas T."/>
        </authorList>
    </citation>
    <scope>NUCLEOTIDE SEQUENCE [LARGE SCALE GENOMIC DNA]</scope>
    <source>
        <strain evidence="11">DS-1 / DSM 13023 / NCIMB 13966</strain>
    </source>
</reference>
<dbReference type="FunFam" id="1.10.630.10:FF:000018">
    <property type="entry name" value="Cytochrome P450 monooxygenase"/>
    <property type="match status" value="1"/>
</dbReference>
<dbReference type="PRINTS" id="PR00359">
    <property type="entry name" value="BP450"/>
</dbReference>
<dbReference type="Pfam" id="PF00067">
    <property type="entry name" value="p450"/>
    <property type="match status" value="1"/>
</dbReference>
<gene>
    <name evidence="10" type="ordered locus">Plav_3499</name>
</gene>
<dbReference type="RefSeq" id="WP_012112411.1">
    <property type="nucleotide sequence ID" value="NC_009719.1"/>
</dbReference>
<evidence type="ECO:0000256" key="6">
    <source>
        <dbReference type="ARBA" id="ARBA00023004"/>
    </source>
</evidence>
<evidence type="ECO:0000256" key="1">
    <source>
        <dbReference type="ARBA" id="ARBA00001971"/>
    </source>
</evidence>
<keyword evidence="4 9" id="KW-0479">Metal-binding</keyword>